<keyword evidence="1" id="KW-0812">Transmembrane</keyword>
<feature type="transmembrane region" description="Helical" evidence="1">
    <location>
        <begin position="89"/>
        <end position="106"/>
    </location>
</feature>
<evidence type="ECO:0000256" key="1">
    <source>
        <dbReference type="SAM" id="Phobius"/>
    </source>
</evidence>
<feature type="transmembrane region" description="Helical" evidence="1">
    <location>
        <begin position="34"/>
        <end position="54"/>
    </location>
</feature>
<protein>
    <recommendedName>
        <fullName evidence="4">DUF3429 domain-containing protein</fullName>
    </recommendedName>
</protein>
<evidence type="ECO:0008006" key="4">
    <source>
        <dbReference type="Google" id="ProtNLM"/>
    </source>
</evidence>
<gene>
    <name evidence="2" type="ordered locus">ambt_07545</name>
</gene>
<evidence type="ECO:0000313" key="2">
    <source>
        <dbReference type="EMBL" id="AEF03037.1"/>
    </source>
</evidence>
<dbReference type="OrthoDB" id="8591832at2"/>
<dbReference type="PANTHER" id="PTHR15887:SF1">
    <property type="entry name" value="TRANSMEMBRANE PROTEIN 69"/>
    <property type="match status" value="1"/>
</dbReference>
<name>F5Z7J4_ALTNA</name>
<dbReference type="eggNOG" id="ENOG50331YM">
    <property type="taxonomic scope" value="Bacteria"/>
</dbReference>
<reference evidence="2 3" key="1">
    <citation type="journal article" date="2011" name="J. Bacteriol.">
        <title>Complete genome sequence of the polycyclic aromatic hydrocarbon-degrading bacterium Alteromonas sp. strain SN2.</title>
        <authorList>
            <person name="Jin H.M."/>
            <person name="Jeong H."/>
            <person name="Moon E.J."/>
            <person name="Math R.K."/>
            <person name="Lee K."/>
            <person name="Kim H.J."/>
            <person name="Jeon C.O."/>
            <person name="Oh T.K."/>
            <person name="Kim J.F."/>
        </authorList>
    </citation>
    <scope>NUCLEOTIDE SEQUENCE [LARGE SCALE GENOMIC DNA]</scope>
    <source>
        <strain evidence="3">JCM 17741 / KACC 18427 / KCTC 11700BP / SN2</strain>
    </source>
</reference>
<dbReference type="Proteomes" id="UP000000683">
    <property type="component" value="Chromosome"/>
</dbReference>
<dbReference type="KEGG" id="alt:ambt_07545"/>
<sequence length="140" mass="15714">MPYSVVLLGVAGLIPFLAMPIAYSFNLLSLTQSAIYFMQYSAVLLSFFGGIHWWDSISNQRYGKQMYIAMFPSIVGWLCLVFSHDPKTLGVLSLSYVAILVYDKFTLSLPKGQIVSYISLRIALTSVVVISHAWMIYLIT</sequence>
<keyword evidence="1" id="KW-1133">Transmembrane helix</keyword>
<keyword evidence="1" id="KW-0472">Membrane</keyword>
<keyword evidence="3" id="KW-1185">Reference proteome</keyword>
<dbReference type="PANTHER" id="PTHR15887">
    <property type="entry name" value="TRANSMEMBRANE PROTEIN 69"/>
    <property type="match status" value="1"/>
</dbReference>
<dbReference type="HOGENOM" id="CLU_045137_3_1_6"/>
<dbReference type="Pfam" id="PF11911">
    <property type="entry name" value="DUF3429"/>
    <property type="match status" value="1"/>
</dbReference>
<feature type="transmembrane region" description="Helical" evidence="1">
    <location>
        <begin position="66"/>
        <end position="83"/>
    </location>
</feature>
<dbReference type="AlphaFoldDB" id="F5Z7J4"/>
<organism evidence="2 3">
    <name type="scientific">Alteromonas naphthalenivorans</name>
    <dbReference type="NCBI Taxonomy" id="715451"/>
    <lineage>
        <taxon>Bacteria</taxon>
        <taxon>Pseudomonadati</taxon>
        <taxon>Pseudomonadota</taxon>
        <taxon>Gammaproteobacteria</taxon>
        <taxon>Alteromonadales</taxon>
        <taxon>Alteromonadaceae</taxon>
        <taxon>Alteromonas/Salinimonas group</taxon>
        <taxon>Alteromonas</taxon>
    </lineage>
</organism>
<evidence type="ECO:0000313" key="3">
    <source>
        <dbReference type="Proteomes" id="UP000000683"/>
    </source>
</evidence>
<dbReference type="RefSeq" id="WP_013783977.1">
    <property type="nucleotide sequence ID" value="NC_015554.1"/>
</dbReference>
<proteinExistence type="predicted"/>
<dbReference type="InterPro" id="IPR021836">
    <property type="entry name" value="DUF3429"/>
</dbReference>
<dbReference type="EMBL" id="CP002339">
    <property type="protein sequence ID" value="AEF03037.1"/>
    <property type="molecule type" value="Genomic_DNA"/>
</dbReference>
<feature type="transmembrane region" description="Helical" evidence="1">
    <location>
        <begin position="118"/>
        <end position="139"/>
    </location>
</feature>
<accession>F5Z7J4</accession>